<dbReference type="Pfam" id="PF00443">
    <property type="entry name" value="UCH"/>
    <property type="match status" value="1"/>
</dbReference>
<organism evidence="2">
    <name type="scientific">Salix viminalis</name>
    <name type="common">Common osier</name>
    <name type="synonym">Basket willow</name>
    <dbReference type="NCBI Taxonomy" id="40686"/>
    <lineage>
        <taxon>Eukaryota</taxon>
        <taxon>Viridiplantae</taxon>
        <taxon>Streptophyta</taxon>
        <taxon>Embryophyta</taxon>
        <taxon>Tracheophyta</taxon>
        <taxon>Spermatophyta</taxon>
        <taxon>Magnoliopsida</taxon>
        <taxon>eudicotyledons</taxon>
        <taxon>Gunneridae</taxon>
        <taxon>Pentapetalae</taxon>
        <taxon>rosids</taxon>
        <taxon>fabids</taxon>
        <taxon>Malpighiales</taxon>
        <taxon>Salicaceae</taxon>
        <taxon>Saliceae</taxon>
        <taxon>Salix</taxon>
    </lineage>
</organism>
<dbReference type="InterPro" id="IPR038765">
    <property type="entry name" value="Papain-like_cys_pep_sf"/>
</dbReference>
<dbReference type="PROSITE" id="PS50235">
    <property type="entry name" value="USP_3"/>
    <property type="match status" value="1"/>
</dbReference>
<feature type="domain" description="USP" evidence="1">
    <location>
        <begin position="1"/>
        <end position="183"/>
    </location>
</feature>
<dbReference type="AlphaFoldDB" id="A0A6N2KZV0"/>
<dbReference type="SUPFAM" id="SSF54001">
    <property type="entry name" value="Cysteine proteinases"/>
    <property type="match status" value="1"/>
</dbReference>
<dbReference type="InterPro" id="IPR050164">
    <property type="entry name" value="Peptidase_C19"/>
</dbReference>
<dbReference type="InterPro" id="IPR001394">
    <property type="entry name" value="Peptidase_C19_UCH"/>
</dbReference>
<dbReference type="GO" id="GO:0005829">
    <property type="term" value="C:cytosol"/>
    <property type="evidence" value="ECO:0007669"/>
    <property type="project" value="TreeGrafter"/>
</dbReference>
<protein>
    <recommendedName>
        <fullName evidence="1">USP domain-containing protein</fullName>
    </recommendedName>
</protein>
<name>A0A6N2KZV0_SALVM</name>
<reference evidence="2" key="1">
    <citation type="submission" date="2019-03" db="EMBL/GenBank/DDBJ databases">
        <authorList>
            <person name="Mank J."/>
            <person name="Almeida P."/>
        </authorList>
    </citation>
    <scope>NUCLEOTIDE SEQUENCE</scope>
    <source>
        <strain evidence="2">78183</strain>
    </source>
</reference>
<dbReference type="EMBL" id="CAADRP010000990">
    <property type="protein sequence ID" value="VFU33979.1"/>
    <property type="molecule type" value="Genomic_DNA"/>
</dbReference>
<dbReference type="GO" id="GO:0016579">
    <property type="term" value="P:protein deubiquitination"/>
    <property type="evidence" value="ECO:0007669"/>
    <property type="project" value="InterPro"/>
</dbReference>
<dbReference type="PANTHER" id="PTHR24006:SF677">
    <property type="entry name" value="UBIQUITIN CARBOXYL-TERMINAL HYDROLASE 19"/>
    <property type="match status" value="1"/>
</dbReference>
<gene>
    <name evidence="2" type="ORF">SVIM_LOCUS160812</name>
</gene>
<dbReference type="GO" id="GO:0005634">
    <property type="term" value="C:nucleus"/>
    <property type="evidence" value="ECO:0007669"/>
    <property type="project" value="TreeGrafter"/>
</dbReference>
<dbReference type="PANTHER" id="PTHR24006">
    <property type="entry name" value="UBIQUITIN CARBOXYL-TERMINAL HYDROLASE"/>
    <property type="match status" value="1"/>
</dbReference>
<dbReference type="Gene3D" id="3.90.70.10">
    <property type="entry name" value="Cysteine proteinases"/>
    <property type="match status" value="1"/>
</dbReference>
<dbReference type="InterPro" id="IPR028889">
    <property type="entry name" value="USP"/>
</dbReference>
<evidence type="ECO:0000259" key="1">
    <source>
        <dbReference type="PROSITE" id="PS50235"/>
    </source>
</evidence>
<evidence type="ECO:0000313" key="2">
    <source>
        <dbReference type="EMBL" id="VFU33979.1"/>
    </source>
</evidence>
<sequence>MQSVCLDEFGEEKAVEPASQETTIIQHIFGGRLQSQVICAKCNKISNQFENMMGLTVEIHGDAASLEECLDQFTDKEWLHGENMYKCDRCNNYVKAWKRLTIQRAPNVLTIALKRFQKGRYENPAEHLSPVELMEPHNSKLSFSVLDGDKLPRSNALYSTSYGDGIGASNIPYDPDVPRPGNR</sequence>
<dbReference type="GO" id="GO:0004843">
    <property type="term" value="F:cysteine-type deubiquitinase activity"/>
    <property type="evidence" value="ECO:0007669"/>
    <property type="project" value="InterPro"/>
</dbReference>
<accession>A0A6N2KZV0</accession>
<proteinExistence type="predicted"/>